<dbReference type="RefSeq" id="WP_237244470.1">
    <property type="nucleotide sequence ID" value="NZ_CP012672.1"/>
</dbReference>
<evidence type="ECO:0000313" key="10">
    <source>
        <dbReference type="Proteomes" id="UP000295497"/>
    </source>
</evidence>
<evidence type="ECO:0000256" key="4">
    <source>
        <dbReference type="ARBA" id="ARBA00022989"/>
    </source>
</evidence>
<reference evidence="9 10" key="1">
    <citation type="submission" date="2015-09" db="EMBL/GenBank/DDBJ databases">
        <title>Sorangium comparison.</title>
        <authorList>
            <person name="Zaburannyi N."/>
            <person name="Bunk B."/>
            <person name="Overmann J."/>
            <person name="Mueller R."/>
        </authorList>
    </citation>
    <scope>NUCLEOTIDE SEQUENCE [LARGE SCALE GENOMIC DNA]</scope>
    <source>
        <strain evidence="9 10">So ce836</strain>
    </source>
</reference>
<evidence type="ECO:0000256" key="3">
    <source>
        <dbReference type="ARBA" id="ARBA00022692"/>
    </source>
</evidence>
<feature type="transmembrane region" description="Helical" evidence="6">
    <location>
        <begin position="189"/>
        <end position="211"/>
    </location>
</feature>
<sequence length="255" mass="27426">MRQSPSPADRAPEPGGARAAGLASTSPAPPDVAARALRGVRLGAVAAVAALLVVAQRAGVFETFGEPARIKQALVELGPWGYVAFVAAYAALQPFGVPGTVFIVAAPLIWPWPTAFALSMAGTMAASVVGFSFARFVARDWVARRVPARFRAYDEALEKRAWLTVFVLRLVFWMPPMLHVFFGVSRVPFWTHFWGSLAGYVLPLLATAYFGPKVFDFLRGAPPAVWVGMGAMTVVVAIVLFKAQRWKRGAGRSAP</sequence>
<comment type="subcellular location">
    <subcellularLocation>
        <location evidence="1 6">Cell membrane</location>
        <topology evidence="1 6">Multi-pass membrane protein</topology>
    </subcellularLocation>
</comment>
<proteinExistence type="inferred from homology"/>
<dbReference type="GO" id="GO:0005886">
    <property type="term" value="C:plasma membrane"/>
    <property type="evidence" value="ECO:0007669"/>
    <property type="project" value="UniProtKB-SubCell"/>
</dbReference>
<evidence type="ECO:0000313" key="9">
    <source>
        <dbReference type="EMBL" id="AUX35989.1"/>
    </source>
</evidence>
<evidence type="ECO:0000256" key="7">
    <source>
        <dbReference type="SAM" id="MobiDB-lite"/>
    </source>
</evidence>
<keyword evidence="5 6" id="KW-0472">Membrane</keyword>
<name>A0A4P2QZF1_SORCE</name>
<feature type="transmembrane region" description="Helical" evidence="6">
    <location>
        <begin position="116"/>
        <end position="138"/>
    </location>
</feature>
<evidence type="ECO:0000256" key="5">
    <source>
        <dbReference type="ARBA" id="ARBA00023136"/>
    </source>
</evidence>
<comment type="similarity">
    <text evidence="6">Belongs to the TVP38/TMEM64 family.</text>
</comment>
<gene>
    <name evidence="9" type="ORF">SOCE836_081930</name>
</gene>
<feature type="region of interest" description="Disordered" evidence="7">
    <location>
        <begin position="1"/>
        <end position="28"/>
    </location>
</feature>
<keyword evidence="2 6" id="KW-1003">Cell membrane</keyword>
<keyword evidence="3 6" id="KW-0812">Transmembrane</keyword>
<dbReference type="InterPro" id="IPR032816">
    <property type="entry name" value="VTT_dom"/>
</dbReference>
<accession>A0A4P2QZF1</accession>
<keyword evidence="4 6" id="KW-1133">Transmembrane helix</keyword>
<evidence type="ECO:0000256" key="2">
    <source>
        <dbReference type="ARBA" id="ARBA00022475"/>
    </source>
</evidence>
<evidence type="ECO:0000256" key="6">
    <source>
        <dbReference type="RuleBase" id="RU366058"/>
    </source>
</evidence>
<evidence type="ECO:0000256" key="1">
    <source>
        <dbReference type="ARBA" id="ARBA00004651"/>
    </source>
</evidence>
<evidence type="ECO:0000259" key="8">
    <source>
        <dbReference type="Pfam" id="PF09335"/>
    </source>
</evidence>
<feature type="transmembrane region" description="Helical" evidence="6">
    <location>
        <begin position="42"/>
        <end position="60"/>
    </location>
</feature>
<protein>
    <recommendedName>
        <fullName evidence="6">TVP38/TMEM64 family membrane protein</fullName>
    </recommendedName>
</protein>
<organism evidence="9 10">
    <name type="scientific">Sorangium cellulosum</name>
    <name type="common">Polyangium cellulosum</name>
    <dbReference type="NCBI Taxonomy" id="56"/>
    <lineage>
        <taxon>Bacteria</taxon>
        <taxon>Pseudomonadati</taxon>
        <taxon>Myxococcota</taxon>
        <taxon>Polyangia</taxon>
        <taxon>Polyangiales</taxon>
        <taxon>Polyangiaceae</taxon>
        <taxon>Sorangium</taxon>
    </lineage>
</organism>
<dbReference type="AlphaFoldDB" id="A0A4P2QZF1"/>
<dbReference type="Proteomes" id="UP000295497">
    <property type="component" value="Chromosome"/>
</dbReference>
<feature type="domain" description="VTT" evidence="8">
    <location>
        <begin position="97"/>
        <end position="211"/>
    </location>
</feature>
<dbReference type="Pfam" id="PF09335">
    <property type="entry name" value="VTT_dom"/>
    <property type="match status" value="1"/>
</dbReference>
<feature type="transmembrane region" description="Helical" evidence="6">
    <location>
        <begin position="161"/>
        <end position="182"/>
    </location>
</feature>
<dbReference type="PANTHER" id="PTHR12677:SF59">
    <property type="entry name" value="GOLGI APPARATUS MEMBRANE PROTEIN TVP38-RELATED"/>
    <property type="match status" value="1"/>
</dbReference>
<feature type="transmembrane region" description="Helical" evidence="6">
    <location>
        <begin position="80"/>
        <end position="104"/>
    </location>
</feature>
<dbReference type="InterPro" id="IPR015414">
    <property type="entry name" value="TMEM64"/>
</dbReference>
<feature type="compositionally biased region" description="Low complexity" evidence="7">
    <location>
        <begin position="7"/>
        <end position="23"/>
    </location>
</feature>
<feature type="transmembrane region" description="Helical" evidence="6">
    <location>
        <begin position="223"/>
        <end position="243"/>
    </location>
</feature>
<dbReference type="PANTHER" id="PTHR12677">
    <property type="entry name" value="GOLGI APPARATUS MEMBRANE PROTEIN TVP38-RELATED"/>
    <property type="match status" value="1"/>
</dbReference>
<dbReference type="EMBL" id="CP012672">
    <property type="protein sequence ID" value="AUX35989.1"/>
    <property type="molecule type" value="Genomic_DNA"/>
</dbReference>